<accession>A0A410PY04</accession>
<reference evidence="2 3" key="1">
    <citation type="submission" date="2019-01" db="EMBL/GenBank/DDBJ databases">
        <title>Draft genomes of a novel of Aminipila strains.</title>
        <authorList>
            <person name="Ma S."/>
        </authorList>
    </citation>
    <scope>NUCLEOTIDE SEQUENCE [LARGE SCALE GENOMIC DNA]</scope>
    <source>
        <strain evidence="3">JN-39</strain>
    </source>
</reference>
<name>A0A410PY04_9FIRM</name>
<dbReference type="Pfam" id="PF02667">
    <property type="entry name" value="SCFA_trans"/>
    <property type="match status" value="1"/>
</dbReference>
<dbReference type="OrthoDB" id="255482at2"/>
<evidence type="ECO:0000313" key="3">
    <source>
        <dbReference type="Proteomes" id="UP000287601"/>
    </source>
</evidence>
<keyword evidence="1" id="KW-0472">Membrane</keyword>
<sequence length="455" mass="48023">MFKKLTNGCVTLVNRFLPDPFIFCIILTIVVFVAAIPLAGLTPMETVNAWGGGVWGLLSFSMQMALVLVLGSAFANAPSIKKIVSKVASLAKSPTQGIIVVTFFSLIACWINWGFGLVIGAILAKEIARQVEGIDYRLLIASAYSGFVIWHAGFSGSIPLALATPGKEALMAATGGAVSEPISTSLTIFAPYNLIMVLVILVCLPFINAKMHPSPDQVVTVDRNLLVEDKAEYKVPVTPAEKIENSPIMSMIIAAAGIIYLIVYFAGNGFNITLNIVNLLFLVLGIICHKTPINYVIAITEATKGAAGIILQFPFYSGIMTIMTTTSAATGLSLAAVISNWFVSIATPITFPLFTFLSAGIVNFFVPSGGGQWAVQGPIMMPAGQALGVSPALTGMGIAWGDAWTNMIQPFWALPALGIAGLSARDIMGYCLITLFFSGIVVCGGFLIVGILGIA</sequence>
<keyword evidence="3" id="KW-1185">Reference proteome</keyword>
<feature type="transmembrane region" description="Helical" evidence="1">
    <location>
        <begin position="136"/>
        <end position="162"/>
    </location>
</feature>
<dbReference type="Proteomes" id="UP000287601">
    <property type="component" value="Chromosome"/>
</dbReference>
<dbReference type="AlphaFoldDB" id="A0A410PY04"/>
<feature type="transmembrane region" description="Helical" evidence="1">
    <location>
        <begin position="248"/>
        <end position="266"/>
    </location>
</feature>
<feature type="transmembrane region" description="Helical" evidence="1">
    <location>
        <begin position="53"/>
        <end position="77"/>
    </location>
</feature>
<keyword evidence="1" id="KW-1133">Transmembrane helix</keyword>
<dbReference type="KEGG" id="amij:EQM06_11630"/>
<dbReference type="RefSeq" id="WP_128746527.1">
    <property type="nucleotide sequence ID" value="NZ_CP035281.1"/>
</dbReference>
<proteinExistence type="predicted"/>
<gene>
    <name evidence="2" type="ORF">EQM06_11630</name>
</gene>
<feature type="transmembrane region" description="Helical" evidence="1">
    <location>
        <begin position="20"/>
        <end position="41"/>
    </location>
</feature>
<feature type="transmembrane region" description="Helical" evidence="1">
    <location>
        <begin position="431"/>
        <end position="454"/>
    </location>
</feature>
<feature type="transmembrane region" description="Helical" evidence="1">
    <location>
        <begin position="182"/>
        <end position="207"/>
    </location>
</feature>
<feature type="transmembrane region" description="Helical" evidence="1">
    <location>
        <begin position="309"/>
        <end position="335"/>
    </location>
</feature>
<dbReference type="PANTHER" id="PTHR41983">
    <property type="entry name" value="SHORT-CHAIN FATTY ACID TRANSPORTER-RELATED"/>
    <property type="match status" value="1"/>
</dbReference>
<evidence type="ECO:0000256" key="1">
    <source>
        <dbReference type="SAM" id="Phobius"/>
    </source>
</evidence>
<dbReference type="PANTHER" id="PTHR41983:SF2">
    <property type="entry name" value="SHORT-CHAIN FATTY ACID TRANSPORTER-RELATED"/>
    <property type="match status" value="1"/>
</dbReference>
<dbReference type="InterPro" id="IPR006160">
    <property type="entry name" value="SCFA_transpt_AtoE"/>
</dbReference>
<feature type="transmembrane region" description="Helical" evidence="1">
    <location>
        <begin position="272"/>
        <end position="288"/>
    </location>
</feature>
<organism evidence="2 3">
    <name type="scientific">Aminipila luticellarii</name>
    <dbReference type="NCBI Taxonomy" id="2507160"/>
    <lineage>
        <taxon>Bacteria</taxon>
        <taxon>Bacillati</taxon>
        <taxon>Bacillota</taxon>
        <taxon>Clostridia</taxon>
        <taxon>Peptostreptococcales</taxon>
        <taxon>Anaerovoracaceae</taxon>
        <taxon>Aminipila</taxon>
    </lineage>
</organism>
<dbReference type="GO" id="GO:0005886">
    <property type="term" value="C:plasma membrane"/>
    <property type="evidence" value="ECO:0007669"/>
    <property type="project" value="TreeGrafter"/>
</dbReference>
<feature type="transmembrane region" description="Helical" evidence="1">
    <location>
        <begin position="341"/>
        <end position="366"/>
    </location>
</feature>
<dbReference type="EMBL" id="CP035281">
    <property type="protein sequence ID" value="QAT43819.1"/>
    <property type="molecule type" value="Genomic_DNA"/>
</dbReference>
<protein>
    <submittedName>
        <fullName evidence="2">Short-chain fatty acid transporter</fullName>
    </submittedName>
</protein>
<evidence type="ECO:0000313" key="2">
    <source>
        <dbReference type="EMBL" id="QAT43819.1"/>
    </source>
</evidence>
<feature type="transmembrane region" description="Helical" evidence="1">
    <location>
        <begin position="97"/>
        <end position="124"/>
    </location>
</feature>
<keyword evidence="1" id="KW-0812">Transmembrane</keyword>
<feature type="transmembrane region" description="Helical" evidence="1">
    <location>
        <begin position="378"/>
        <end position="401"/>
    </location>
</feature>